<keyword evidence="1" id="KW-0472">Membrane</keyword>
<feature type="transmembrane region" description="Helical" evidence="1">
    <location>
        <begin position="121"/>
        <end position="140"/>
    </location>
</feature>
<keyword evidence="1" id="KW-0812">Transmembrane</keyword>
<dbReference type="InterPro" id="IPR003675">
    <property type="entry name" value="Rce1/LyrA-like_dom"/>
</dbReference>
<evidence type="ECO:0000313" key="3">
    <source>
        <dbReference type="EMBL" id="AKH97150.1"/>
    </source>
</evidence>
<gene>
    <name evidence="3" type="ORF">HLASF_0654</name>
</gene>
<evidence type="ECO:0000313" key="4">
    <source>
        <dbReference type="Proteomes" id="UP000069906"/>
    </source>
</evidence>
<dbReference type="PANTHER" id="PTHR36435">
    <property type="entry name" value="SLR1288 PROTEIN"/>
    <property type="match status" value="1"/>
</dbReference>
<keyword evidence="1" id="KW-1133">Transmembrane helix</keyword>
<dbReference type="GO" id="GO:0004175">
    <property type="term" value="F:endopeptidase activity"/>
    <property type="evidence" value="ECO:0007669"/>
    <property type="project" value="UniProtKB-ARBA"/>
</dbReference>
<dbReference type="Pfam" id="PF02517">
    <property type="entry name" value="Rce1-like"/>
    <property type="match status" value="1"/>
</dbReference>
<dbReference type="Proteomes" id="UP000069906">
    <property type="component" value="Chromosome"/>
</dbReference>
<dbReference type="AlphaFoldDB" id="A0A0F7PAG6"/>
<dbReference type="EMBL" id="CP008874">
    <property type="protein sequence ID" value="AKH97150.1"/>
    <property type="molecule type" value="Genomic_DNA"/>
</dbReference>
<protein>
    <recommendedName>
        <fullName evidence="2">CAAX prenyl protease 2/Lysostaphin resistance protein A-like domain-containing protein</fullName>
    </recommendedName>
</protein>
<feature type="transmembrane region" description="Helical" evidence="1">
    <location>
        <begin position="173"/>
        <end position="195"/>
    </location>
</feature>
<feature type="transmembrane region" description="Helical" evidence="1">
    <location>
        <begin position="6"/>
        <end position="24"/>
    </location>
</feature>
<dbReference type="InterPro" id="IPR052710">
    <property type="entry name" value="CAAX_protease"/>
</dbReference>
<feature type="transmembrane region" description="Helical" evidence="1">
    <location>
        <begin position="89"/>
        <end position="109"/>
    </location>
</feature>
<accession>A0A0F7PAG6</accession>
<dbReference type="HOGENOM" id="CLU_073769_0_0_2"/>
<feature type="transmembrane region" description="Helical" evidence="1">
    <location>
        <begin position="45"/>
        <end position="69"/>
    </location>
</feature>
<sequence length="207" mass="22159">MVASFGLSFVAGAVGFVAVAVIYLRYRGLDPVQYVGVHWPTGRDLGWVVGGYVAALALVIASGIVLTALQVNPETTNRAAEAGLEQPALLLWLVPLSFLVIAPGEEFLFRGTIQSRLRETFSPTVAIPLTAALFAVLHFFSLTGGAGGRFVAISILFLPSLVFGVVYEYTDNLVVSTLLHGAYNSTLVLLVYLTLTRLPTEELTMLA</sequence>
<evidence type="ECO:0000256" key="1">
    <source>
        <dbReference type="SAM" id="Phobius"/>
    </source>
</evidence>
<evidence type="ECO:0000259" key="2">
    <source>
        <dbReference type="Pfam" id="PF02517"/>
    </source>
</evidence>
<reference evidence="3 4" key="1">
    <citation type="journal article" date="2015" name="ISME J.">
        <title>Elemental sulfur and acetate can support life of a novel strictly anaerobic haloarchaeon.</title>
        <authorList>
            <person name="Sorokin D.Y."/>
            <person name="Kublanov I.V."/>
            <person name="Gavrilov S.N."/>
            <person name="Rojo D."/>
            <person name="Roman P."/>
            <person name="Golyshin P.N."/>
            <person name="Slepak V.Z."/>
            <person name="Smedile F."/>
            <person name="Ferrer M."/>
            <person name="Messina E."/>
            <person name="La Cono V."/>
            <person name="Yakimov M.M."/>
        </authorList>
    </citation>
    <scope>NUCLEOTIDE SEQUENCE [LARGE SCALE GENOMIC DNA]</scope>
    <source>
        <strain evidence="3 4">HSR2</strain>
    </source>
</reference>
<dbReference type="GO" id="GO:0080120">
    <property type="term" value="P:CAAX-box protein maturation"/>
    <property type="evidence" value="ECO:0007669"/>
    <property type="project" value="UniProtKB-ARBA"/>
</dbReference>
<dbReference type="PANTHER" id="PTHR36435:SF1">
    <property type="entry name" value="CAAX AMINO TERMINAL PROTEASE FAMILY PROTEIN"/>
    <property type="match status" value="1"/>
</dbReference>
<keyword evidence="4" id="KW-1185">Reference proteome</keyword>
<feature type="domain" description="CAAX prenyl protease 2/Lysostaphin resistance protein A-like" evidence="2">
    <location>
        <begin position="89"/>
        <end position="185"/>
    </location>
</feature>
<feature type="transmembrane region" description="Helical" evidence="1">
    <location>
        <begin position="146"/>
        <end position="166"/>
    </location>
</feature>
<dbReference type="KEGG" id="hsu:HLASF_0654"/>
<proteinExistence type="predicted"/>
<name>A0A0F7PAG6_9EURY</name>
<organism evidence="3 4">
    <name type="scientific">Halanaeroarchaeum sulfurireducens</name>
    <dbReference type="NCBI Taxonomy" id="1604004"/>
    <lineage>
        <taxon>Archaea</taxon>
        <taxon>Methanobacteriati</taxon>
        <taxon>Methanobacteriota</taxon>
        <taxon>Stenosarchaea group</taxon>
        <taxon>Halobacteria</taxon>
        <taxon>Halobacteriales</taxon>
        <taxon>Halobacteriaceae</taxon>
        <taxon>Halanaeroarchaeum</taxon>
    </lineage>
</organism>